<sequence length="73" mass="8394">MNGQVVDDGLMVTHWRYFYDPPEFQTIIVSTGKDHLHFGYFRDCPDEAPVFIASNSNKDCKINPVAPNIFIFI</sequence>
<evidence type="ECO:0000256" key="4">
    <source>
        <dbReference type="ARBA" id="ARBA00022454"/>
    </source>
</evidence>
<evidence type="ECO:0000313" key="7">
    <source>
        <dbReference type="RefSeq" id="XP_017304611.1"/>
    </source>
</evidence>
<feature type="non-terminal residue" evidence="7">
    <location>
        <position position="73"/>
    </location>
</feature>
<dbReference type="InterPro" id="IPR019361">
    <property type="entry name" value="HPF1"/>
</dbReference>
<dbReference type="GO" id="GO:0006974">
    <property type="term" value="P:DNA damage response"/>
    <property type="evidence" value="ECO:0007669"/>
    <property type="project" value="InterPro"/>
</dbReference>
<dbReference type="Pfam" id="PF10228">
    <property type="entry name" value="HPF1"/>
    <property type="match status" value="1"/>
</dbReference>
<dbReference type="KEGG" id="dci:108254135"/>
<dbReference type="GO" id="GO:0005634">
    <property type="term" value="C:nucleus"/>
    <property type="evidence" value="ECO:0007669"/>
    <property type="project" value="UniProtKB-SubCell"/>
</dbReference>
<dbReference type="GO" id="GO:0072572">
    <property type="term" value="F:poly-ADP-D-ribose binding"/>
    <property type="evidence" value="ECO:0007669"/>
    <property type="project" value="TreeGrafter"/>
</dbReference>
<dbReference type="GO" id="GO:0042393">
    <property type="term" value="F:histone binding"/>
    <property type="evidence" value="ECO:0007669"/>
    <property type="project" value="InterPro"/>
</dbReference>
<organism evidence="6 7">
    <name type="scientific">Diaphorina citri</name>
    <name type="common">Asian citrus psyllid</name>
    <dbReference type="NCBI Taxonomy" id="121845"/>
    <lineage>
        <taxon>Eukaryota</taxon>
        <taxon>Metazoa</taxon>
        <taxon>Ecdysozoa</taxon>
        <taxon>Arthropoda</taxon>
        <taxon>Hexapoda</taxon>
        <taxon>Insecta</taxon>
        <taxon>Pterygota</taxon>
        <taxon>Neoptera</taxon>
        <taxon>Paraneoptera</taxon>
        <taxon>Hemiptera</taxon>
        <taxon>Sternorrhyncha</taxon>
        <taxon>Psylloidea</taxon>
        <taxon>Psyllidae</taxon>
        <taxon>Diaphorininae</taxon>
        <taxon>Diaphorina</taxon>
    </lineage>
</organism>
<dbReference type="AlphaFoldDB" id="A0A1S4ER13"/>
<evidence type="ECO:0000256" key="1">
    <source>
        <dbReference type="ARBA" id="ARBA00004123"/>
    </source>
</evidence>
<dbReference type="PANTHER" id="PTHR13386">
    <property type="entry name" value="HISTONE PARYLATION FACTOR 1"/>
    <property type="match status" value="1"/>
</dbReference>
<name>A0A1S4ER13_DIACI</name>
<keyword evidence="6" id="KW-1185">Reference proteome</keyword>
<reference evidence="7" key="1">
    <citation type="submission" date="2025-08" db="UniProtKB">
        <authorList>
            <consortium name="RefSeq"/>
        </authorList>
    </citation>
    <scope>IDENTIFICATION</scope>
</reference>
<proteinExistence type="inferred from homology"/>
<protein>
    <submittedName>
        <fullName evidence="7">Histone PARylation factor 1-like</fullName>
    </submittedName>
</protein>
<evidence type="ECO:0000256" key="2">
    <source>
        <dbReference type="ARBA" id="ARBA00004286"/>
    </source>
</evidence>
<dbReference type="PANTHER" id="PTHR13386:SF1">
    <property type="entry name" value="HISTONE PARYLATION FACTOR 1"/>
    <property type="match status" value="1"/>
</dbReference>
<dbReference type="Proteomes" id="UP000079169">
    <property type="component" value="Unplaced"/>
</dbReference>
<dbReference type="GeneID" id="108254135"/>
<dbReference type="RefSeq" id="XP_017304611.1">
    <property type="nucleotide sequence ID" value="XM_017449122.2"/>
</dbReference>
<dbReference type="GO" id="GO:0005694">
    <property type="term" value="C:chromosome"/>
    <property type="evidence" value="ECO:0007669"/>
    <property type="project" value="UniProtKB-SubCell"/>
</dbReference>
<gene>
    <name evidence="7" type="primary">LOC108254135</name>
</gene>
<dbReference type="STRING" id="121845.A0A1S4ER13"/>
<dbReference type="PaxDb" id="121845-A0A1S4ER13"/>
<accession>A0A1S4ER13</accession>
<evidence type="ECO:0000256" key="5">
    <source>
        <dbReference type="ARBA" id="ARBA00023242"/>
    </source>
</evidence>
<comment type="subcellular location">
    <subcellularLocation>
        <location evidence="2">Chromosome</location>
    </subcellularLocation>
    <subcellularLocation>
        <location evidence="1">Nucleus</location>
    </subcellularLocation>
</comment>
<keyword evidence="4" id="KW-0158">Chromosome</keyword>
<evidence type="ECO:0000313" key="6">
    <source>
        <dbReference type="Proteomes" id="UP000079169"/>
    </source>
</evidence>
<keyword evidence="5" id="KW-0539">Nucleus</keyword>
<evidence type="ECO:0000256" key="3">
    <source>
        <dbReference type="ARBA" id="ARBA00010803"/>
    </source>
</evidence>
<comment type="similarity">
    <text evidence="3">Belongs to the HPF1 family.</text>
</comment>